<accession>A0A0A1W8G4</accession>
<proteinExistence type="predicted"/>
<dbReference type="InterPro" id="IPR052959">
    <property type="entry name" value="Inner_membrane_assoc"/>
</dbReference>
<dbReference type="PANTHER" id="PTHR38598:SF1">
    <property type="entry name" value="INNER MEMBRANE PROTEIN YJCH"/>
    <property type="match status" value="1"/>
</dbReference>
<dbReference type="OrthoDB" id="5297034at2"/>
<sequence>MEDAAARLASDPRYIALVRKRGRFTTVLTVIMLIVYFGFILTIAFDKALLARSVSGGATSWGIPIGLGVIALAIVLTGLYVWRANRDFDPVIDALRAEYGA</sequence>
<keyword evidence="3" id="KW-1185">Reference proteome</keyword>
<dbReference type="eggNOG" id="COG3162">
    <property type="taxonomic scope" value="Bacteria"/>
</dbReference>
<gene>
    <name evidence="2" type="ORF">SP5_067_00310</name>
</gene>
<keyword evidence="1" id="KW-1133">Transmembrane helix</keyword>
<dbReference type="InterPro" id="IPR007436">
    <property type="entry name" value="DUF485"/>
</dbReference>
<dbReference type="Proteomes" id="UP000032305">
    <property type="component" value="Unassembled WGS sequence"/>
</dbReference>
<keyword evidence="1" id="KW-0472">Membrane</keyword>
<feature type="transmembrane region" description="Helical" evidence="1">
    <location>
        <begin position="61"/>
        <end position="82"/>
    </location>
</feature>
<evidence type="ECO:0000313" key="3">
    <source>
        <dbReference type="Proteomes" id="UP000032305"/>
    </source>
</evidence>
<dbReference type="GO" id="GO:0005886">
    <property type="term" value="C:plasma membrane"/>
    <property type="evidence" value="ECO:0007669"/>
    <property type="project" value="TreeGrafter"/>
</dbReference>
<comment type="caution">
    <text evidence="2">The sequence shown here is derived from an EMBL/GenBank/DDBJ whole genome shotgun (WGS) entry which is preliminary data.</text>
</comment>
<evidence type="ECO:0000256" key="1">
    <source>
        <dbReference type="SAM" id="Phobius"/>
    </source>
</evidence>
<dbReference type="Pfam" id="PF04341">
    <property type="entry name" value="DUF485"/>
    <property type="match status" value="1"/>
</dbReference>
<reference evidence="2 3" key="1">
    <citation type="submission" date="2014-11" db="EMBL/GenBank/DDBJ databases">
        <title>Whole genome shotgun sequence of Sphingomonas parapaucimobilis NBRC 15100.</title>
        <authorList>
            <person name="Katano-Makiyama Y."/>
            <person name="Hosoyama A."/>
            <person name="Hashimoto M."/>
            <person name="Hosoyama Y."/>
            <person name="Noguchi M."/>
            <person name="Numata M."/>
            <person name="Tsuchikane K."/>
            <person name="Hirakata S."/>
            <person name="Uohara A."/>
            <person name="Shimodaira J."/>
            <person name="Ohji S."/>
            <person name="Ichikawa N."/>
            <person name="Kimura A."/>
            <person name="Yamazoe A."/>
            <person name="Fujita N."/>
        </authorList>
    </citation>
    <scope>NUCLEOTIDE SEQUENCE [LARGE SCALE GENOMIC DNA]</scope>
    <source>
        <strain evidence="2 3">NBRC 15100</strain>
    </source>
</reference>
<feature type="transmembrane region" description="Helical" evidence="1">
    <location>
        <begin position="24"/>
        <end position="45"/>
    </location>
</feature>
<dbReference type="PANTHER" id="PTHR38598">
    <property type="entry name" value="INNER MEMBRANE PROTEIN YJCH"/>
    <property type="match status" value="1"/>
</dbReference>
<dbReference type="EMBL" id="BBPI01000067">
    <property type="protein sequence ID" value="GAM01618.1"/>
    <property type="molecule type" value="Genomic_DNA"/>
</dbReference>
<dbReference type="AlphaFoldDB" id="A0A0A1W8G4"/>
<keyword evidence="1" id="KW-0812">Transmembrane</keyword>
<dbReference type="RefSeq" id="WP_042488648.1">
    <property type="nucleotide sequence ID" value="NZ_BBPI01000067.1"/>
</dbReference>
<evidence type="ECO:0000313" key="2">
    <source>
        <dbReference type="EMBL" id="GAM01618.1"/>
    </source>
</evidence>
<name>A0A0A1W8G4_9SPHN</name>
<organism evidence="2 3">
    <name type="scientific">Sphingomonas parapaucimobilis NBRC 15100</name>
    <dbReference type="NCBI Taxonomy" id="1219049"/>
    <lineage>
        <taxon>Bacteria</taxon>
        <taxon>Pseudomonadati</taxon>
        <taxon>Pseudomonadota</taxon>
        <taxon>Alphaproteobacteria</taxon>
        <taxon>Sphingomonadales</taxon>
        <taxon>Sphingomonadaceae</taxon>
        <taxon>Sphingomonas</taxon>
    </lineage>
</organism>
<protein>
    <recommendedName>
        <fullName evidence="4">DUF485 domain-containing protein</fullName>
    </recommendedName>
</protein>
<evidence type="ECO:0008006" key="4">
    <source>
        <dbReference type="Google" id="ProtNLM"/>
    </source>
</evidence>